<reference evidence="1 2" key="1">
    <citation type="submission" date="2020-01" db="EMBL/GenBank/DDBJ databases">
        <title>Insect and environment-associated Actinomycetes.</title>
        <authorList>
            <person name="Currrie C."/>
            <person name="Chevrette M."/>
            <person name="Carlson C."/>
            <person name="Stubbendieck R."/>
            <person name="Wendt-Pienkowski E."/>
        </authorList>
    </citation>
    <scope>NUCLEOTIDE SEQUENCE [LARGE SCALE GENOMIC DNA]</scope>
    <source>
        <strain evidence="1 2">SID7739</strain>
    </source>
</reference>
<sequence>PGSRTPSWVPPAGAGADPLAFRMVTTGPVGGALAVAARSVAAAFPRQVRHEHLSRPGAAFLLLRPDGFVAASGTTPEGARRAGTLLTDLVTRPA</sequence>
<feature type="non-terminal residue" evidence="1">
    <location>
        <position position="1"/>
    </location>
</feature>
<dbReference type="EMBL" id="JAAGMQ010000499">
    <property type="protein sequence ID" value="NEC34952.1"/>
    <property type="molecule type" value="Genomic_DNA"/>
</dbReference>
<protein>
    <submittedName>
        <fullName evidence="1">Monooxygenase</fullName>
    </submittedName>
</protein>
<dbReference type="Proteomes" id="UP000475666">
    <property type="component" value="Unassembled WGS sequence"/>
</dbReference>
<keyword evidence="1" id="KW-0560">Oxidoreductase</keyword>
<keyword evidence="1" id="KW-0503">Monooxygenase</keyword>
<dbReference type="AlphaFoldDB" id="A0A6G3TEA5"/>
<proteinExistence type="predicted"/>
<evidence type="ECO:0000313" key="1">
    <source>
        <dbReference type="EMBL" id="NEC34952.1"/>
    </source>
</evidence>
<accession>A0A6G3TEA5</accession>
<gene>
    <name evidence="1" type="ORF">G3I66_17550</name>
</gene>
<dbReference type="GO" id="GO:0004497">
    <property type="term" value="F:monooxygenase activity"/>
    <property type="evidence" value="ECO:0007669"/>
    <property type="project" value="UniProtKB-KW"/>
</dbReference>
<evidence type="ECO:0000313" key="2">
    <source>
        <dbReference type="Proteomes" id="UP000475666"/>
    </source>
</evidence>
<name>A0A6G3TEA5_9ACTN</name>
<comment type="caution">
    <text evidence="1">The sequence shown here is derived from an EMBL/GenBank/DDBJ whole genome shotgun (WGS) entry which is preliminary data.</text>
</comment>
<organism evidence="1 2">
    <name type="scientific">Streptomyces rubrogriseus</name>
    <dbReference type="NCBI Taxonomy" id="194673"/>
    <lineage>
        <taxon>Bacteria</taxon>
        <taxon>Bacillati</taxon>
        <taxon>Actinomycetota</taxon>
        <taxon>Actinomycetes</taxon>
        <taxon>Kitasatosporales</taxon>
        <taxon>Streptomycetaceae</taxon>
        <taxon>Streptomyces</taxon>
        <taxon>Streptomyces violaceoruber group</taxon>
    </lineage>
</organism>